<dbReference type="PANTHER" id="PTHR33337:SF40">
    <property type="entry name" value="CENP-V_GFA DOMAIN-CONTAINING PROTEIN-RELATED"/>
    <property type="match status" value="1"/>
</dbReference>
<evidence type="ECO:0000313" key="6">
    <source>
        <dbReference type="EMBL" id="HAD0285687.1"/>
    </source>
</evidence>
<dbReference type="GO" id="GO:0046872">
    <property type="term" value="F:metal ion binding"/>
    <property type="evidence" value="ECO:0007669"/>
    <property type="project" value="UniProtKB-KW"/>
</dbReference>
<dbReference type="Pfam" id="PF04828">
    <property type="entry name" value="GFA"/>
    <property type="match status" value="1"/>
</dbReference>
<dbReference type="InterPro" id="IPR011057">
    <property type="entry name" value="Mss4-like_sf"/>
</dbReference>
<protein>
    <submittedName>
        <fullName evidence="6">S-(Hydroxymethyl)glutathione synthase</fullName>
    </submittedName>
</protein>
<dbReference type="EMBL" id="DAANKU010000108">
    <property type="protein sequence ID" value="HAD0285687.1"/>
    <property type="molecule type" value="Genomic_DNA"/>
</dbReference>
<keyword evidence="4" id="KW-0456">Lyase</keyword>
<evidence type="ECO:0000256" key="4">
    <source>
        <dbReference type="ARBA" id="ARBA00023239"/>
    </source>
</evidence>
<evidence type="ECO:0000259" key="5">
    <source>
        <dbReference type="PROSITE" id="PS51891"/>
    </source>
</evidence>
<name>A0A708A344_SALTM</name>
<organism evidence="6">
    <name type="scientific">Salmonella typhimurium</name>
    <dbReference type="NCBI Taxonomy" id="90371"/>
    <lineage>
        <taxon>Bacteria</taxon>
        <taxon>Pseudomonadati</taxon>
        <taxon>Pseudomonadota</taxon>
        <taxon>Gammaproteobacteria</taxon>
        <taxon>Enterobacterales</taxon>
        <taxon>Enterobacteriaceae</taxon>
        <taxon>Salmonella</taxon>
    </lineage>
</organism>
<dbReference type="Gene3D" id="3.90.1590.10">
    <property type="entry name" value="glutathione-dependent formaldehyde- activating enzyme (gfa)"/>
    <property type="match status" value="1"/>
</dbReference>
<evidence type="ECO:0000256" key="3">
    <source>
        <dbReference type="ARBA" id="ARBA00022833"/>
    </source>
</evidence>
<dbReference type="InterPro" id="IPR006913">
    <property type="entry name" value="CENP-V/GFA"/>
</dbReference>
<dbReference type="GO" id="GO:0016846">
    <property type="term" value="F:carbon-sulfur lyase activity"/>
    <property type="evidence" value="ECO:0007669"/>
    <property type="project" value="InterPro"/>
</dbReference>
<comment type="similarity">
    <text evidence="1">Belongs to the Gfa family.</text>
</comment>
<dbReference type="PANTHER" id="PTHR33337">
    <property type="entry name" value="GFA DOMAIN-CONTAINING PROTEIN"/>
    <property type="match status" value="1"/>
</dbReference>
<proteinExistence type="inferred from homology"/>
<keyword evidence="2" id="KW-0479">Metal-binding</keyword>
<accession>A0A708A344</accession>
<dbReference type="SUPFAM" id="SSF51316">
    <property type="entry name" value="Mss4-like"/>
    <property type="match status" value="1"/>
</dbReference>
<keyword evidence="3" id="KW-0862">Zinc</keyword>
<dbReference type="PROSITE" id="PS51891">
    <property type="entry name" value="CENP_V_GFA"/>
    <property type="match status" value="1"/>
</dbReference>
<evidence type="ECO:0000256" key="2">
    <source>
        <dbReference type="ARBA" id="ARBA00022723"/>
    </source>
</evidence>
<gene>
    <name evidence="6" type="ORF">G0M33_23595</name>
</gene>
<sequence length="147" mass="16554">MISGSCLCGAVKFTIKNQPKKFYRCHCSLCRRQSGVGHNLATIVKVEDFDWQTSKELISSWKKESGYRNDFCKKCGSTVPNILRGQPYVWLPLGLLNENIKADCCGDFCTDDSMVWDCVRSANSNKKAVSSLFDLLVMLNVEQAKLE</sequence>
<reference evidence="6" key="2">
    <citation type="submission" date="2019-08" db="EMBL/GenBank/DDBJ databases">
        <authorList>
            <consortium name="NCBI Pathogen Detection Project"/>
        </authorList>
    </citation>
    <scope>NUCLEOTIDE SEQUENCE</scope>
    <source>
        <strain evidence="6">M2815013</strain>
    </source>
</reference>
<dbReference type="AlphaFoldDB" id="A0A708A344"/>
<evidence type="ECO:0000256" key="1">
    <source>
        <dbReference type="ARBA" id="ARBA00005495"/>
    </source>
</evidence>
<feature type="domain" description="CENP-V/GFA" evidence="5">
    <location>
        <begin position="2"/>
        <end position="117"/>
    </location>
</feature>
<comment type="caution">
    <text evidence="6">The sequence shown here is derived from an EMBL/GenBank/DDBJ whole genome shotgun (WGS) entry which is preliminary data.</text>
</comment>
<reference evidence="6" key="1">
    <citation type="journal article" date="2018" name="Genome Biol.">
        <title>SKESA: strategic k-mer extension for scrupulous assemblies.</title>
        <authorList>
            <person name="Souvorov A."/>
            <person name="Agarwala R."/>
            <person name="Lipman D.J."/>
        </authorList>
    </citation>
    <scope>NUCLEOTIDE SEQUENCE</scope>
    <source>
        <strain evidence="6">M2815013</strain>
    </source>
</reference>